<sequence length="78" mass="9262">MNDKTPVTKKYLDERLEGLKTELHSEIKNDLLEFKDEILSELQKIRDNFDAHQFSHQRINDDLADHDDRLVKLEKPTS</sequence>
<organism evidence="1 2">
    <name type="scientific">Candidatus Azambacteria bacterium GW2011_GWA1_44_9</name>
    <dbReference type="NCBI Taxonomy" id="1618610"/>
    <lineage>
        <taxon>Bacteria</taxon>
        <taxon>Candidatus Azamiibacteriota</taxon>
    </lineage>
</organism>
<comment type="caution">
    <text evidence="1">The sequence shown here is derived from an EMBL/GenBank/DDBJ whole genome shotgun (WGS) entry which is preliminary data.</text>
</comment>
<gene>
    <name evidence="1" type="ORF">UW78_C0002G0017</name>
</gene>
<accession>A0A0G1KEK6</accession>
<protein>
    <submittedName>
        <fullName evidence="1">Uncharacterized protein</fullName>
    </submittedName>
</protein>
<evidence type="ECO:0000313" key="2">
    <source>
        <dbReference type="Proteomes" id="UP000034595"/>
    </source>
</evidence>
<dbReference type="Proteomes" id="UP000034595">
    <property type="component" value="Unassembled WGS sequence"/>
</dbReference>
<dbReference type="EMBL" id="LCJQ01000002">
    <property type="protein sequence ID" value="KKT82136.1"/>
    <property type="molecule type" value="Genomic_DNA"/>
</dbReference>
<name>A0A0G1KEK6_9BACT</name>
<proteinExistence type="predicted"/>
<dbReference type="AlphaFoldDB" id="A0A0G1KEK6"/>
<evidence type="ECO:0000313" key="1">
    <source>
        <dbReference type="EMBL" id="KKT82136.1"/>
    </source>
</evidence>
<reference evidence="1 2" key="1">
    <citation type="journal article" date="2015" name="Nature">
        <title>rRNA introns, odd ribosomes, and small enigmatic genomes across a large radiation of phyla.</title>
        <authorList>
            <person name="Brown C.T."/>
            <person name="Hug L.A."/>
            <person name="Thomas B.C."/>
            <person name="Sharon I."/>
            <person name="Castelle C.J."/>
            <person name="Singh A."/>
            <person name="Wilkins M.J."/>
            <person name="Williams K.H."/>
            <person name="Banfield J.F."/>
        </authorList>
    </citation>
    <scope>NUCLEOTIDE SEQUENCE [LARGE SCALE GENOMIC DNA]</scope>
</reference>